<organism evidence="1 2">
    <name type="scientific">Desulforhabdus amnigena</name>
    <dbReference type="NCBI Taxonomy" id="40218"/>
    <lineage>
        <taxon>Bacteria</taxon>
        <taxon>Pseudomonadati</taxon>
        <taxon>Thermodesulfobacteriota</taxon>
        <taxon>Syntrophobacteria</taxon>
        <taxon>Syntrophobacterales</taxon>
        <taxon>Syntrophobacteraceae</taxon>
        <taxon>Desulforhabdus</taxon>
    </lineage>
</organism>
<dbReference type="EMBL" id="BSDR01000001">
    <property type="protein sequence ID" value="GLI36467.1"/>
    <property type="molecule type" value="Genomic_DNA"/>
</dbReference>
<dbReference type="AlphaFoldDB" id="A0A9W6FX76"/>
<reference evidence="1" key="1">
    <citation type="submission" date="2022-12" db="EMBL/GenBank/DDBJ databases">
        <title>Reference genome sequencing for broad-spectrum identification of bacterial and archaeal isolates by mass spectrometry.</title>
        <authorList>
            <person name="Sekiguchi Y."/>
            <person name="Tourlousse D.M."/>
        </authorList>
    </citation>
    <scope>NUCLEOTIDE SEQUENCE</scope>
    <source>
        <strain evidence="1">ASRB1</strain>
    </source>
</reference>
<sequence length="66" mass="7763">MNIAEVICREANRLPENLAYEVLDFIQYLQFKHALRDSAGDSLKTAQQPVMNRIWDNPEDEVWNEL</sequence>
<dbReference type="RefSeq" id="WP_281796939.1">
    <property type="nucleotide sequence ID" value="NZ_BSDR01000001.1"/>
</dbReference>
<keyword evidence="2" id="KW-1185">Reference proteome</keyword>
<proteinExistence type="predicted"/>
<evidence type="ECO:0000313" key="2">
    <source>
        <dbReference type="Proteomes" id="UP001144372"/>
    </source>
</evidence>
<dbReference type="Proteomes" id="UP001144372">
    <property type="component" value="Unassembled WGS sequence"/>
</dbReference>
<protein>
    <recommendedName>
        <fullName evidence="3">DUF2281 domain-containing protein</fullName>
    </recommendedName>
</protein>
<name>A0A9W6FX76_9BACT</name>
<gene>
    <name evidence="1" type="ORF">DAMNIGENAA_39000</name>
</gene>
<evidence type="ECO:0000313" key="1">
    <source>
        <dbReference type="EMBL" id="GLI36467.1"/>
    </source>
</evidence>
<accession>A0A9W6FX76</accession>
<comment type="caution">
    <text evidence="1">The sequence shown here is derived from an EMBL/GenBank/DDBJ whole genome shotgun (WGS) entry which is preliminary data.</text>
</comment>
<evidence type="ECO:0008006" key="3">
    <source>
        <dbReference type="Google" id="ProtNLM"/>
    </source>
</evidence>